<accession>A0A2U2HA17</accession>
<dbReference type="EMBL" id="PXWF02000337">
    <property type="protein sequence ID" value="PWF39528.1"/>
    <property type="molecule type" value="Genomic_DNA"/>
</dbReference>
<gene>
    <name evidence="3" type="ORF">C7C56_026570</name>
</gene>
<dbReference type="Pfam" id="PF20042">
    <property type="entry name" value="DUF6444"/>
    <property type="match status" value="1"/>
</dbReference>
<reference evidence="3 4" key="1">
    <citation type="submission" date="2018-04" db="EMBL/GenBank/DDBJ databases">
        <title>Massilia violaceinigra sp. nov., a novel purple-pigmented bacterium isolated from Tianshan glacier, Xinjiang, China.</title>
        <authorList>
            <person name="Wang H."/>
        </authorList>
    </citation>
    <scope>NUCLEOTIDE SEQUENCE [LARGE SCALE GENOMIC DNA]</scope>
    <source>
        <strain evidence="3 4">B448-2</strain>
    </source>
</reference>
<organism evidence="3 4">
    <name type="scientific">Massilia glaciei</name>
    <dbReference type="NCBI Taxonomy" id="1524097"/>
    <lineage>
        <taxon>Bacteria</taxon>
        <taxon>Pseudomonadati</taxon>
        <taxon>Pseudomonadota</taxon>
        <taxon>Betaproteobacteria</taxon>
        <taxon>Burkholderiales</taxon>
        <taxon>Oxalobacteraceae</taxon>
        <taxon>Telluria group</taxon>
        <taxon>Massilia</taxon>
    </lineage>
</organism>
<feature type="domain" description="DUF6444" evidence="2">
    <location>
        <begin position="2"/>
        <end position="51"/>
    </location>
</feature>
<sequence length="72" mass="7582">MDTLEAKLGMNSQNSSKPPSPDGLARKNKTSSLHGKSDKAVGGQPGHKGKQGHSMLEVLRRTFAGDPIMPVA</sequence>
<protein>
    <recommendedName>
        <fullName evidence="2">DUF6444 domain-containing protein</fullName>
    </recommendedName>
</protein>
<evidence type="ECO:0000313" key="3">
    <source>
        <dbReference type="EMBL" id="PWF39528.1"/>
    </source>
</evidence>
<evidence type="ECO:0000256" key="1">
    <source>
        <dbReference type="SAM" id="MobiDB-lite"/>
    </source>
</evidence>
<proteinExistence type="predicted"/>
<dbReference type="RefSeq" id="WP_106760348.1">
    <property type="nucleotide sequence ID" value="NZ_PXWF02000337.1"/>
</dbReference>
<name>A0A2U2HA17_9BURK</name>
<dbReference type="AlphaFoldDB" id="A0A2U2HA17"/>
<dbReference type="Proteomes" id="UP000241421">
    <property type="component" value="Unassembled WGS sequence"/>
</dbReference>
<dbReference type="OrthoDB" id="9794514at2"/>
<keyword evidence="4" id="KW-1185">Reference proteome</keyword>
<evidence type="ECO:0000313" key="4">
    <source>
        <dbReference type="Proteomes" id="UP000241421"/>
    </source>
</evidence>
<comment type="caution">
    <text evidence="3">The sequence shown here is derived from an EMBL/GenBank/DDBJ whole genome shotgun (WGS) entry which is preliminary data.</text>
</comment>
<feature type="region of interest" description="Disordered" evidence="1">
    <location>
        <begin position="1"/>
        <end position="54"/>
    </location>
</feature>
<evidence type="ECO:0000259" key="2">
    <source>
        <dbReference type="Pfam" id="PF20042"/>
    </source>
</evidence>
<dbReference type="InterPro" id="IPR045618">
    <property type="entry name" value="DUF6444"/>
</dbReference>